<proteinExistence type="predicted"/>
<keyword evidence="3" id="KW-1185">Reference proteome</keyword>
<gene>
    <name evidence="2" type="ORF">FHU36_008635</name>
</gene>
<comment type="caution">
    <text evidence="2">The sequence shown here is derived from an EMBL/GenBank/DDBJ whole genome shotgun (WGS) entry which is preliminary data.</text>
</comment>
<dbReference type="EMBL" id="JACHJB010000005">
    <property type="protein sequence ID" value="MBB6352039.1"/>
    <property type="molecule type" value="Genomic_DNA"/>
</dbReference>
<sequence>MSDTERRRRVLMLAGVLTGTALLTTAVVLGGGDLAGIRLSPADLPGRGPVRPVTVAATGGSDRLPSSGRVHTVPPVHSADPPTLTAAPSRTRPRPTPERTRRTLATTSPEPVAPGTPVRTTRPASPPPQATAVAPGSTSKGGPPSGHIPPGRTKQPDPRDGGPGTVKPQEAQARQG</sequence>
<dbReference type="RefSeq" id="WP_185089799.1">
    <property type="nucleotide sequence ID" value="NZ_JACHJB010000005.1"/>
</dbReference>
<reference evidence="2 3" key="1">
    <citation type="submission" date="2020-08" db="EMBL/GenBank/DDBJ databases">
        <title>Sequencing the genomes of 1000 actinobacteria strains.</title>
        <authorList>
            <person name="Klenk H.-P."/>
        </authorList>
    </citation>
    <scope>NUCLEOTIDE SEQUENCE [LARGE SCALE GENOMIC DNA]</scope>
    <source>
        <strain evidence="2 3">DSM 45913</strain>
    </source>
</reference>
<dbReference type="Proteomes" id="UP000583800">
    <property type="component" value="Unassembled WGS sequence"/>
</dbReference>
<evidence type="ECO:0000313" key="3">
    <source>
        <dbReference type="Proteomes" id="UP000583800"/>
    </source>
</evidence>
<name>A0A7X0F2Y0_9ACTN</name>
<evidence type="ECO:0000313" key="2">
    <source>
        <dbReference type="EMBL" id="MBB6352039.1"/>
    </source>
</evidence>
<evidence type="ECO:0000256" key="1">
    <source>
        <dbReference type="SAM" id="MobiDB-lite"/>
    </source>
</evidence>
<feature type="compositionally biased region" description="Low complexity" evidence="1">
    <location>
        <begin position="81"/>
        <end position="90"/>
    </location>
</feature>
<accession>A0A7X0F2Y0</accession>
<feature type="region of interest" description="Disordered" evidence="1">
    <location>
        <begin position="57"/>
        <end position="176"/>
    </location>
</feature>
<protein>
    <submittedName>
        <fullName evidence="2">Uncharacterized protein</fullName>
    </submittedName>
</protein>
<organism evidence="2 3">
    <name type="scientific">Nonomuraea muscovyensis</name>
    <dbReference type="NCBI Taxonomy" id="1124761"/>
    <lineage>
        <taxon>Bacteria</taxon>
        <taxon>Bacillati</taxon>
        <taxon>Actinomycetota</taxon>
        <taxon>Actinomycetes</taxon>
        <taxon>Streptosporangiales</taxon>
        <taxon>Streptosporangiaceae</taxon>
        <taxon>Nonomuraea</taxon>
    </lineage>
</organism>
<dbReference type="AlphaFoldDB" id="A0A7X0F2Y0"/>